<dbReference type="Pfam" id="PF03323">
    <property type="entry name" value="GerA"/>
    <property type="match status" value="1"/>
</dbReference>
<proteinExistence type="inferred from homology"/>
<dbReference type="InterPro" id="IPR050768">
    <property type="entry name" value="UPF0353/GerABKA_families"/>
</dbReference>
<dbReference type="EMBL" id="SMAE01000003">
    <property type="protein sequence ID" value="TCS90858.1"/>
    <property type="molecule type" value="Genomic_DNA"/>
</dbReference>
<feature type="transmembrane region" description="Helical" evidence="3">
    <location>
        <begin position="406"/>
        <end position="432"/>
    </location>
</feature>
<keyword evidence="3" id="KW-1133">Transmembrane helix</keyword>
<evidence type="ECO:0000256" key="2">
    <source>
        <dbReference type="ARBA" id="ARBA00023136"/>
    </source>
</evidence>
<dbReference type="PIRSF" id="PIRSF005690">
    <property type="entry name" value="GerBA"/>
    <property type="match status" value="1"/>
</dbReference>
<dbReference type="GO" id="GO:0016020">
    <property type="term" value="C:membrane"/>
    <property type="evidence" value="ECO:0007669"/>
    <property type="project" value="InterPro"/>
</dbReference>
<dbReference type="PANTHER" id="PTHR22550">
    <property type="entry name" value="SPORE GERMINATION PROTEIN"/>
    <property type="match status" value="1"/>
</dbReference>
<keyword evidence="5" id="KW-1185">Reference proteome</keyword>
<dbReference type="InterPro" id="IPR004995">
    <property type="entry name" value="Spore_Ger"/>
</dbReference>
<dbReference type="GO" id="GO:0009847">
    <property type="term" value="P:spore germination"/>
    <property type="evidence" value="ECO:0007669"/>
    <property type="project" value="InterPro"/>
</dbReference>
<evidence type="ECO:0000313" key="4">
    <source>
        <dbReference type="EMBL" id="TCS90858.1"/>
    </source>
</evidence>
<evidence type="ECO:0000256" key="1">
    <source>
        <dbReference type="ARBA" id="ARBA00005278"/>
    </source>
</evidence>
<gene>
    <name evidence="4" type="ORF">EDD65_103169</name>
</gene>
<keyword evidence="2 3" id="KW-0472">Membrane</keyword>
<accession>A0A4R3KYE6</accession>
<feature type="transmembrane region" description="Helical" evidence="3">
    <location>
        <begin position="325"/>
        <end position="343"/>
    </location>
</feature>
<dbReference type="Proteomes" id="UP000294567">
    <property type="component" value="Unassembled WGS sequence"/>
</dbReference>
<evidence type="ECO:0000313" key="5">
    <source>
        <dbReference type="Proteomes" id="UP000294567"/>
    </source>
</evidence>
<organism evidence="4 5">
    <name type="scientific">Keratinibaculum paraultunense</name>
    <dbReference type="NCBI Taxonomy" id="1278232"/>
    <lineage>
        <taxon>Bacteria</taxon>
        <taxon>Bacillati</taxon>
        <taxon>Bacillota</taxon>
        <taxon>Tissierellia</taxon>
        <taxon>Tissierellales</taxon>
        <taxon>Tepidimicrobiaceae</taxon>
        <taxon>Keratinibaculum</taxon>
    </lineage>
</organism>
<keyword evidence="3" id="KW-0812">Transmembrane</keyword>
<reference evidence="4 5" key="1">
    <citation type="submission" date="2019-03" db="EMBL/GenBank/DDBJ databases">
        <title>Genomic Encyclopedia of Type Strains, Phase IV (KMG-IV): sequencing the most valuable type-strain genomes for metagenomic binning, comparative biology and taxonomic classification.</title>
        <authorList>
            <person name="Goeker M."/>
        </authorList>
    </citation>
    <scope>NUCLEOTIDE SEQUENCE [LARGE SCALE GENOMIC DNA]</scope>
    <source>
        <strain evidence="4 5">DSM 26752</strain>
    </source>
</reference>
<protein>
    <submittedName>
        <fullName evidence="4">Spore germination protein KA</fullName>
    </submittedName>
</protein>
<feature type="transmembrane region" description="Helical" evidence="3">
    <location>
        <begin position="283"/>
        <end position="305"/>
    </location>
</feature>
<comment type="similarity">
    <text evidence="1">Belongs to the GerABKA family.</text>
</comment>
<dbReference type="PANTHER" id="PTHR22550:SF5">
    <property type="entry name" value="LEUCINE ZIPPER PROTEIN 4"/>
    <property type="match status" value="1"/>
</dbReference>
<name>A0A4R3KYE6_9FIRM</name>
<feature type="transmembrane region" description="Helical" evidence="3">
    <location>
        <begin position="350"/>
        <end position="370"/>
    </location>
</feature>
<sequence length="486" mass="54635">MQRMINLVSKSLKINKEQIKSLFNNTSDLVVYEFETLNNIKLMICYIEGFVEKSLLDRDIIKPIILNLDDNRDIKKVLYVSNVNEFNSLQEIADKMVYGGVALFVDKVSQCYVVNLNHWDKRSIEEPQSEAVIRGPKEGFIEDLATNKVMLRRRIRNNNLVFEDYIVGKQTRTSISIAYIQDVVNEEVLAEVKKRINWNIDIDGILESGYIQQLIEDNPSSLICTIGDTQKPDVVAGKLLEGRVAVFCDGTPHVLTMPKLFIEDIQSSEDYYSRPFYATFLRLLRINCLLLSIILPGLHVALQTFHQEMIPTVLLTTMAGAREGVPFPAMIEAFFMTFMLELMKESGIRLPRAVGSAVSIVGALVLGQAAVEAGLVSAPMVIVVAATAIAEFAVPALTEAIIIYRFIFILLGGFMGLYAITCGIIVISIQILSLNSFGIPYGFPLAPVNKQGLKDSVVRFPLRSFIYRPKSLEKRNIIRQKDIRKK</sequence>
<feature type="transmembrane region" description="Helical" evidence="3">
    <location>
        <begin position="376"/>
        <end position="394"/>
    </location>
</feature>
<dbReference type="AlphaFoldDB" id="A0A4R3KYE6"/>
<comment type="caution">
    <text evidence="4">The sequence shown here is derived from an EMBL/GenBank/DDBJ whole genome shotgun (WGS) entry which is preliminary data.</text>
</comment>
<evidence type="ECO:0000256" key="3">
    <source>
        <dbReference type="SAM" id="Phobius"/>
    </source>
</evidence>